<feature type="compositionally biased region" description="Gly residues" evidence="4">
    <location>
        <begin position="347"/>
        <end position="360"/>
    </location>
</feature>
<feature type="compositionally biased region" description="Basic and acidic residues" evidence="4">
    <location>
        <begin position="361"/>
        <end position="497"/>
    </location>
</feature>
<evidence type="ECO:0000256" key="3">
    <source>
        <dbReference type="ARBA" id="ARBA00022845"/>
    </source>
</evidence>
<dbReference type="Proteomes" id="UP000694395">
    <property type="component" value="Chromosome 12"/>
</dbReference>
<evidence type="ECO:0000259" key="5">
    <source>
        <dbReference type="SMART" id="SM00543"/>
    </source>
</evidence>
<organism evidence="6 7">
    <name type="scientific">Oncorhynchus mykiss</name>
    <name type="common">Rainbow trout</name>
    <name type="synonym">Salmo gairdneri</name>
    <dbReference type="NCBI Taxonomy" id="8022"/>
    <lineage>
        <taxon>Eukaryota</taxon>
        <taxon>Metazoa</taxon>
        <taxon>Chordata</taxon>
        <taxon>Craniata</taxon>
        <taxon>Vertebrata</taxon>
        <taxon>Euteleostomi</taxon>
        <taxon>Actinopterygii</taxon>
        <taxon>Neopterygii</taxon>
        <taxon>Teleostei</taxon>
        <taxon>Protacanthopterygii</taxon>
        <taxon>Salmoniformes</taxon>
        <taxon>Salmonidae</taxon>
        <taxon>Salmoninae</taxon>
        <taxon>Oncorhynchus</taxon>
    </lineage>
</organism>
<dbReference type="InterPro" id="IPR051367">
    <property type="entry name" value="mRNA_TranslReg/HistoneTransl"/>
</dbReference>
<dbReference type="GO" id="GO:0003723">
    <property type="term" value="F:RNA binding"/>
    <property type="evidence" value="ECO:0007669"/>
    <property type="project" value="InterPro"/>
</dbReference>
<keyword evidence="7" id="KW-1185">Reference proteome</keyword>
<feature type="compositionally biased region" description="Basic and acidic residues" evidence="4">
    <location>
        <begin position="44"/>
        <end position="66"/>
    </location>
</feature>
<dbReference type="PANTHER" id="PTHR23254:SF16">
    <property type="entry name" value="CBP80_20-DEPENDENT TRANSLATION INITIATION FACTOR"/>
    <property type="match status" value="1"/>
</dbReference>
<protein>
    <submittedName>
        <fullName evidence="6">Cap binding complex dependent translation initiation factor</fullName>
    </submittedName>
</protein>
<reference evidence="6" key="2">
    <citation type="submission" date="2025-08" db="UniProtKB">
        <authorList>
            <consortium name="Ensembl"/>
        </authorList>
    </citation>
    <scope>IDENTIFICATION</scope>
</reference>
<dbReference type="Gene3D" id="1.25.40.180">
    <property type="match status" value="1"/>
</dbReference>
<feature type="domain" description="MIF4G" evidence="5">
    <location>
        <begin position="772"/>
        <end position="986"/>
    </location>
</feature>
<evidence type="ECO:0000313" key="7">
    <source>
        <dbReference type="Proteomes" id="UP000694395"/>
    </source>
</evidence>
<feature type="compositionally biased region" description="Basic and acidic residues" evidence="4">
    <location>
        <begin position="638"/>
        <end position="654"/>
    </location>
</feature>
<comment type="subcellular location">
    <subcellularLocation>
        <location evidence="1">Cytoplasm</location>
    </subcellularLocation>
</comment>
<feature type="compositionally biased region" description="Basic and acidic residues" evidence="4">
    <location>
        <begin position="514"/>
        <end position="631"/>
    </location>
</feature>
<dbReference type="Pfam" id="PF02854">
    <property type="entry name" value="MIF4G"/>
    <property type="match status" value="1"/>
</dbReference>
<feature type="compositionally biased region" description="Low complexity" evidence="4">
    <location>
        <begin position="498"/>
        <end position="513"/>
    </location>
</feature>
<dbReference type="PANTHER" id="PTHR23254">
    <property type="entry name" value="EIF4G DOMAIN PROTEIN"/>
    <property type="match status" value="1"/>
</dbReference>
<dbReference type="AlphaFoldDB" id="A0A8K9Y3V0"/>
<sequence>MENSSVASASSEAGSTRSQEIEELERFIDSYVLEYQVQGLLGDKNEADLDGDNKPQSHISQDEWDHSSNGSTGSRPSSGSRPGSGSRSGSRGRNNQFRGPAKVQNGNREGSFDILGTDIWAANTMDSHGGATWDLQPEKLDFSQFHRKPFRGTPKHLPHIDREGMMKGKFEDDDDDDGIDLNDMEKFLPGLTGFLPLPNEAEIAHTKTLFRRRRNDRRGLHHIIQDHLDLTVLLPPGGKRLVSTRRQQQQRPPGGGGDRKTQNPQQQSPQRQQPPSQQQPVNQQQNDQQQPGPGGHGRYPRDQQQQQGGQRGGSHGQQFQGHGGQRQGPPHHGYSQNRRWHHNQKGQGVGQGLQGQGGPAGDRDRGATTTGDRDRGGAPTGDRDRGGAPTGDRDRGGAPTGDRDRGGAPTGDRDRGGEPTGDRDRGGAPTGDRDRGGAPTGDRDRGGAPTGDRDRGGAPTGDRDRGGAPTGDRDRGGATTTGDRDRGEAPTGNRDRGGATTTGDGDRGAAPTGDGDRGEAPTGDRDRGGATTTGDRDRGGATTTGDRDRGGATTTGDRDRGGATTTGDRDRGGATTTGDRDRGGATTTGDRDRGAPTGDRDRGAPTGDRDRGGATTTGDRDRGAPTGDGDRGGATTTGDRDRGGATTTGDRDRGGATTMGYRDRGGATTTGDRDRGGAPLRNTKETKNVKAEETSTRLETESSRGPSEGLPSQPGGQEKGQSPTGSDKHRDSQLDEGPKVSLLQSSKERLRRRLKDKEEAVVSPVGPQRSRMHRLLEILNSMRSNRAGVDSQLSSFMEEAQSSTQSEETLAQIVSTIYDKALSDRSFAATAARLCDKMALFMVEGTKFRSLLLNMLQKDFSRRVELQASDVELWLGFITFLCEVFGTMRSSAGEPFRVLVCPIYTCLRERHLSSCLLQLLQSPEVKEDAVLCCSMELQSTGHLLEEQLPEMMTELLATARDKMLCPAESQLTRSLLMEVIELRAHHWTPLEALTTQYYNRTIQKLTTA</sequence>
<dbReference type="SUPFAM" id="SSF48371">
    <property type="entry name" value="ARM repeat"/>
    <property type="match status" value="1"/>
</dbReference>
<feature type="region of interest" description="Disordered" evidence="4">
    <location>
        <begin position="44"/>
        <end position="110"/>
    </location>
</feature>
<dbReference type="InterPro" id="IPR003890">
    <property type="entry name" value="MIF4G-like_typ-3"/>
</dbReference>
<accession>A0A8K9Y3V0</accession>
<evidence type="ECO:0000256" key="4">
    <source>
        <dbReference type="SAM" id="MobiDB-lite"/>
    </source>
</evidence>
<feature type="compositionally biased region" description="Basic and acidic residues" evidence="4">
    <location>
        <begin position="661"/>
        <end position="702"/>
    </location>
</feature>
<feature type="compositionally biased region" description="Basic and acidic residues" evidence="4">
    <location>
        <begin position="726"/>
        <end position="738"/>
    </location>
</feature>
<dbReference type="GO" id="GO:0008494">
    <property type="term" value="F:translation activator activity"/>
    <property type="evidence" value="ECO:0007669"/>
    <property type="project" value="TreeGrafter"/>
</dbReference>
<keyword evidence="3" id="KW-0810">Translation regulation</keyword>
<feature type="compositionally biased region" description="Low complexity" evidence="4">
    <location>
        <begin position="67"/>
        <end position="95"/>
    </location>
</feature>
<dbReference type="Ensembl" id="ENSOMYT00000135464.1">
    <property type="protein sequence ID" value="ENSOMYP00000141257.1"/>
    <property type="gene ID" value="ENSOMYG00000076853.1"/>
</dbReference>
<reference evidence="6" key="1">
    <citation type="submission" date="2020-07" db="EMBL/GenBank/DDBJ databases">
        <title>A long reads based de novo assembly of the rainbow trout Arlee double haploid line genome.</title>
        <authorList>
            <person name="Gao G."/>
            <person name="Palti Y."/>
        </authorList>
    </citation>
    <scope>NUCLEOTIDE SEQUENCE [LARGE SCALE GENOMIC DNA]</scope>
</reference>
<dbReference type="GO" id="GO:0005829">
    <property type="term" value="C:cytosol"/>
    <property type="evidence" value="ECO:0007669"/>
    <property type="project" value="TreeGrafter"/>
</dbReference>
<evidence type="ECO:0000313" key="6">
    <source>
        <dbReference type="Ensembl" id="ENSOMYP00000141257.1"/>
    </source>
</evidence>
<dbReference type="InterPro" id="IPR016024">
    <property type="entry name" value="ARM-type_fold"/>
</dbReference>
<dbReference type="GeneTree" id="ENSGT00940000153432"/>
<feature type="compositionally biased region" description="Gly residues" evidence="4">
    <location>
        <begin position="309"/>
        <end position="326"/>
    </location>
</feature>
<dbReference type="SMART" id="SM00543">
    <property type="entry name" value="MIF4G"/>
    <property type="match status" value="1"/>
</dbReference>
<feature type="compositionally biased region" description="Low complexity" evidence="4">
    <location>
        <begin position="262"/>
        <end position="291"/>
    </location>
</feature>
<proteinExistence type="predicted"/>
<evidence type="ECO:0000256" key="2">
    <source>
        <dbReference type="ARBA" id="ARBA00022490"/>
    </source>
</evidence>
<reference evidence="6" key="3">
    <citation type="submission" date="2025-09" db="UniProtKB">
        <authorList>
            <consortium name="Ensembl"/>
        </authorList>
    </citation>
    <scope>IDENTIFICATION</scope>
</reference>
<feature type="region of interest" description="Disordered" evidence="4">
    <location>
        <begin position="241"/>
        <end position="766"/>
    </location>
</feature>
<dbReference type="GO" id="GO:0006446">
    <property type="term" value="P:regulation of translational initiation"/>
    <property type="evidence" value="ECO:0007669"/>
    <property type="project" value="TreeGrafter"/>
</dbReference>
<evidence type="ECO:0000256" key="1">
    <source>
        <dbReference type="ARBA" id="ARBA00004496"/>
    </source>
</evidence>
<keyword evidence="2" id="KW-0963">Cytoplasm</keyword>
<name>A0A8K9Y3V0_ONCMY</name>